<dbReference type="InterPro" id="IPR035994">
    <property type="entry name" value="Nucleoside_phosphorylase_sf"/>
</dbReference>
<keyword evidence="2" id="KW-1185">Reference proteome</keyword>
<dbReference type="Gene3D" id="3.40.50.1580">
    <property type="entry name" value="Nucleoside phosphorylase domain"/>
    <property type="match status" value="1"/>
</dbReference>
<dbReference type="Pfam" id="PF01048">
    <property type="entry name" value="PNP_UDP_1"/>
    <property type="match status" value="1"/>
</dbReference>
<reference evidence="1 2" key="1">
    <citation type="submission" date="2024-06" db="EMBL/GenBank/DDBJ databases">
        <authorList>
            <person name="Li F."/>
        </authorList>
    </citation>
    <scope>NUCLEOTIDE SEQUENCE [LARGE SCALE GENOMIC DNA]</scope>
    <source>
        <strain evidence="1 2">GXAS 311</strain>
    </source>
</reference>
<dbReference type="PANTHER" id="PTHR46994:SF1">
    <property type="entry name" value="5'-METHYLTHIOADENOSINE NUCLEOSIDASE"/>
    <property type="match status" value="1"/>
</dbReference>
<accession>A0ABV2BVE5</accession>
<dbReference type="InterPro" id="IPR044580">
    <property type="entry name" value="MTAN"/>
</dbReference>
<dbReference type="InterPro" id="IPR000845">
    <property type="entry name" value="Nucleoside_phosphorylase_d"/>
</dbReference>
<organism evidence="1 2">
    <name type="scientific">Aliikangiella maris</name>
    <dbReference type="NCBI Taxonomy" id="3162458"/>
    <lineage>
        <taxon>Bacteria</taxon>
        <taxon>Pseudomonadati</taxon>
        <taxon>Pseudomonadota</taxon>
        <taxon>Gammaproteobacteria</taxon>
        <taxon>Oceanospirillales</taxon>
        <taxon>Pleioneaceae</taxon>
        <taxon>Aliikangiella</taxon>
    </lineage>
</organism>
<dbReference type="EMBL" id="JBEVCJ010000014">
    <property type="protein sequence ID" value="MET1255901.1"/>
    <property type="molecule type" value="Genomic_DNA"/>
</dbReference>
<dbReference type="SUPFAM" id="SSF53167">
    <property type="entry name" value="Purine and uridine phosphorylases"/>
    <property type="match status" value="1"/>
</dbReference>
<name>A0ABV2BVE5_9GAMM</name>
<gene>
    <name evidence="1" type="ORF">ABVT43_12245</name>
</gene>
<evidence type="ECO:0000313" key="2">
    <source>
        <dbReference type="Proteomes" id="UP001548189"/>
    </source>
</evidence>
<dbReference type="PANTHER" id="PTHR46994">
    <property type="entry name" value="5'-METHYLTHIOADENOSINE/S-ADENOSYLHOMOCYSTEINE NUCLEOSIDASE 1"/>
    <property type="match status" value="1"/>
</dbReference>
<sequence length="261" mass="28931">MQPTEQTTDHINDNSDVLIQHVVILIAMYDEAKLLIDSLNLTENKAILHPQLPMRCFQNSVGDIQLSVVISGLDERHQVDNIGSEASTLMAYEAITQLNPDLLISAGTAGGFAQKGASIGTIYISEEHFIYHDRHVPIPGFDQSSVGLYPAVRVSRLARHLNMEMGVISTGSSLEKNDKDIKVINQHNAVAKEMEAAGVAWVAMLFNIPMMAIKSITNLIDQDNLSEKEFIYNLAYASQCLHDKLLELLDYLQNKTIKDLA</sequence>
<dbReference type="Proteomes" id="UP001548189">
    <property type="component" value="Unassembled WGS sequence"/>
</dbReference>
<protein>
    <submittedName>
        <fullName evidence="1">Uncharacterized protein</fullName>
    </submittedName>
</protein>
<comment type="caution">
    <text evidence="1">The sequence shown here is derived from an EMBL/GenBank/DDBJ whole genome shotgun (WGS) entry which is preliminary data.</text>
</comment>
<evidence type="ECO:0000313" key="1">
    <source>
        <dbReference type="EMBL" id="MET1255901.1"/>
    </source>
</evidence>
<dbReference type="CDD" id="cd09008">
    <property type="entry name" value="MTAN"/>
    <property type="match status" value="1"/>
</dbReference>
<proteinExistence type="predicted"/>